<dbReference type="RefSeq" id="XP_007292386.1">
    <property type="nucleotide sequence ID" value="XM_007292324.1"/>
</dbReference>
<dbReference type="KEGG" id="mbe:MBM_04497"/>
<dbReference type="OMA" id="FIVKKPR"/>
<proteinExistence type="predicted"/>
<evidence type="ECO:0000313" key="4">
    <source>
        <dbReference type="EMBL" id="EKD16920.1"/>
    </source>
</evidence>
<evidence type="ECO:0000256" key="3">
    <source>
        <dbReference type="SAM" id="SignalP"/>
    </source>
</evidence>
<gene>
    <name evidence="4" type="ORF">MBM_04497</name>
</gene>
<evidence type="ECO:0000256" key="1">
    <source>
        <dbReference type="SAM" id="MobiDB-lite"/>
    </source>
</evidence>
<keyword evidence="2" id="KW-0812">Transmembrane</keyword>
<dbReference type="EMBL" id="JH921437">
    <property type="protein sequence ID" value="EKD16920.1"/>
    <property type="molecule type" value="Genomic_DNA"/>
</dbReference>
<feature type="transmembrane region" description="Helical" evidence="2">
    <location>
        <begin position="211"/>
        <end position="230"/>
    </location>
</feature>
<keyword evidence="2" id="KW-0472">Membrane</keyword>
<dbReference type="Proteomes" id="UP000006753">
    <property type="component" value="Unassembled WGS sequence"/>
</dbReference>
<protein>
    <submittedName>
        <fullName evidence="4">Uncharacterized protein</fullName>
    </submittedName>
</protein>
<organism evidence="4 5">
    <name type="scientific">Marssonina brunnea f. sp. multigermtubi (strain MB_m1)</name>
    <name type="common">Marssonina leaf spot fungus</name>
    <dbReference type="NCBI Taxonomy" id="1072389"/>
    <lineage>
        <taxon>Eukaryota</taxon>
        <taxon>Fungi</taxon>
        <taxon>Dikarya</taxon>
        <taxon>Ascomycota</taxon>
        <taxon>Pezizomycotina</taxon>
        <taxon>Leotiomycetes</taxon>
        <taxon>Helotiales</taxon>
        <taxon>Drepanopezizaceae</taxon>
        <taxon>Drepanopeziza</taxon>
    </lineage>
</organism>
<dbReference type="HOGENOM" id="CLU_960301_0_0_1"/>
<dbReference type="eggNOG" id="ENOG502R68G">
    <property type="taxonomic scope" value="Eukaryota"/>
</dbReference>
<dbReference type="GeneID" id="18760432"/>
<dbReference type="InParanoid" id="K1WH49"/>
<evidence type="ECO:0000256" key="2">
    <source>
        <dbReference type="SAM" id="Phobius"/>
    </source>
</evidence>
<keyword evidence="2" id="KW-1133">Transmembrane helix</keyword>
<feature type="compositionally biased region" description="Low complexity" evidence="1">
    <location>
        <begin position="61"/>
        <end position="70"/>
    </location>
</feature>
<dbReference type="OrthoDB" id="3562979at2759"/>
<keyword evidence="3" id="KW-0732">Signal</keyword>
<feature type="region of interest" description="Disordered" evidence="1">
    <location>
        <begin position="48"/>
        <end position="99"/>
    </location>
</feature>
<dbReference type="AlphaFoldDB" id="K1WH49"/>
<evidence type="ECO:0000313" key="5">
    <source>
        <dbReference type="Proteomes" id="UP000006753"/>
    </source>
</evidence>
<reference evidence="4 5" key="1">
    <citation type="journal article" date="2012" name="BMC Genomics">
        <title>Sequencing the genome of Marssonina brunnea reveals fungus-poplar co-evolution.</title>
        <authorList>
            <person name="Zhu S."/>
            <person name="Cao Y.-Z."/>
            <person name="Jiang C."/>
            <person name="Tan B.-Y."/>
            <person name="Wang Z."/>
            <person name="Feng S."/>
            <person name="Zhang L."/>
            <person name="Su X.-H."/>
            <person name="Brejova B."/>
            <person name="Vinar T."/>
            <person name="Xu M."/>
            <person name="Wang M.-X."/>
            <person name="Zhang S.-G."/>
            <person name="Huang M.-R."/>
            <person name="Wu R."/>
            <person name="Zhou Y."/>
        </authorList>
    </citation>
    <scope>NUCLEOTIDE SEQUENCE [LARGE SCALE GENOMIC DNA]</scope>
    <source>
        <strain evidence="4 5">MB_m1</strain>
    </source>
</reference>
<sequence>MKPASRLSLSASLILLLQLASAAPTTEDPNPFPSDCHHTSCTRYRSNLLAPEPEPKPHTPPTRLTTPHFPSHQLLSSPDTLKESSFDNTPVTPSESTIPSAALASEQPLSSGYLLSLANPAASPSIQKAPHHIISDDALPSKPTSALAALRKEDAVRYWALLRPASTRQAGETTGSDGPRFKVQLCGAGNFLSDHYITLRAVHLSRDYSDLMVVGIVMLFLIVVVALEIVERMGDLNSMLTGRRCAQRGDIYLEDDEMLAYIVKKPVSPQFDAPHYRILTDEYVDEKEAFQYDSDADMRV</sequence>
<feature type="chain" id="PRO_5003854778" evidence="3">
    <location>
        <begin position="23"/>
        <end position="300"/>
    </location>
</feature>
<name>K1WH49_MARBU</name>
<feature type="signal peptide" evidence="3">
    <location>
        <begin position="1"/>
        <end position="22"/>
    </location>
</feature>
<accession>K1WH49</accession>
<feature type="compositionally biased region" description="Polar residues" evidence="1">
    <location>
        <begin position="86"/>
        <end position="99"/>
    </location>
</feature>
<keyword evidence="5" id="KW-1185">Reference proteome</keyword>